<keyword evidence="12 17" id="KW-1133">Transmembrane helix</keyword>
<evidence type="ECO:0000313" key="20">
    <source>
        <dbReference type="Proteomes" id="UP000054937"/>
    </source>
</evidence>
<dbReference type="NCBIfam" id="TIGR01241">
    <property type="entry name" value="FtsH_fam"/>
    <property type="match status" value="1"/>
</dbReference>
<feature type="compositionally biased region" description="Low complexity" evidence="16">
    <location>
        <begin position="322"/>
        <end position="335"/>
    </location>
</feature>
<evidence type="ECO:0000256" key="6">
    <source>
        <dbReference type="ARBA" id="ARBA00022692"/>
    </source>
</evidence>
<dbReference type="HAMAP" id="MF_01458">
    <property type="entry name" value="FtsH"/>
    <property type="match status" value="1"/>
</dbReference>
<evidence type="ECO:0000259" key="18">
    <source>
        <dbReference type="SMART" id="SM00382"/>
    </source>
</evidence>
<evidence type="ECO:0000256" key="7">
    <source>
        <dbReference type="ARBA" id="ARBA00022723"/>
    </source>
</evidence>
<keyword evidence="5" id="KW-0645">Protease</keyword>
<evidence type="ECO:0000256" key="17">
    <source>
        <dbReference type="SAM" id="Phobius"/>
    </source>
</evidence>
<dbReference type="PANTHER" id="PTHR43655:SF2">
    <property type="entry name" value="AFG3 LIKE MATRIX AAA PEPTIDASE SUBUNIT 2, ISOFORM A"/>
    <property type="match status" value="1"/>
</dbReference>
<dbReference type="FunCoup" id="A0A0V0QYJ1">
    <property type="interactions" value="316"/>
</dbReference>
<feature type="compositionally biased region" description="Low complexity" evidence="16">
    <location>
        <begin position="1008"/>
        <end position="1026"/>
    </location>
</feature>
<dbReference type="Gene3D" id="1.10.8.60">
    <property type="match status" value="1"/>
</dbReference>
<evidence type="ECO:0000256" key="15">
    <source>
        <dbReference type="ARBA" id="ARBA00023136"/>
    </source>
</evidence>
<dbReference type="Pfam" id="PF17862">
    <property type="entry name" value="AAA_lid_3"/>
    <property type="match status" value="1"/>
</dbReference>
<dbReference type="Pfam" id="PF06480">
    <property type="entry name" value="FtsH_ext"/>
    <property type="match status" value="1"/>
</dbReference>
<dbReference type="GO" id="GO:0008270">
    <property type="term" value="F:zinc ion binding"/>
    <property type="evidence" value="ECO:0007669"/>
    <property type="project" value="InterPro"/>
</dbReference>
<dbReference type="InterPro" id="IPR011546">
    <property type="entry name" value="Pept_M41_FtsH_extracell"/>
</dbReference>
<evidence type="ECO:0000313" key="19">
    <source>
        <dbReference type="EMBL" id="KRX07411.1"/>
    </source>
</evidence>
<dbReference type="FunFam" id="1.10.8.60:FF:000019">
    <property type="entry name" value="AFG3-like AAA ATPase 2"/>
    <property type="match status" value="1"/>
</dbReference>
<dbReference type="PANTHER" id="PTHR43655">
    <property type="entry name" value="ATP-DEPENDENT PROTEASE"/>
    <property type="match status" value="1"/>
</dbReference>
<keyword evidence="13" id="KW-0482">Metalloprotease</keyword>
<dbReference type="InParanoid" id="A0A0V0QYJ1"/>
<dbReference type="InterPro" id="IPR027417">
    <property type="entry name" value="P-loop_NTPase"/>
</dbReference>
<feature type="compositionally biased region" description="Basic and acidic residues" evidence="16">
    <location>
        <begin position="199"/>
        <end position="283"/>
    </location>
</feature>
<gene>
    <name evidence="19" type="ORF">PPERSA_03244</name>
</gene>
<feature type="compositionally biased region" description="Low complexity" evidence="16">
    <location>
        <begin position="188"/>
        <end position="198"/>
    </location>
</feature>
<feature type="compositionally biased region" description="Basic and acidic residues" evidence="16">
    <location>
        <begin position="970"/>
        <end position="1006"/>
    </location>
</feature>
<feature type="compositionally biased region" description="Basic and acidic residues" evidence="16">
    <location>
        <begin position="312"/>
        <end position="321"/>
    </location>
</feature>
<evidence type="ECO:0000256" key="5">
    <source>
        <dbReference type="ARBA" id="ARBA00022670"/>
    </source>
</evidence>
<dbReference type="OrthoDB" id="1413014at2759"/>
<evidence type="ECO:0000256" key="14">
    <source>
        <dbReference type="ARBA" id="ARBA00023128"/>
    </source>
</evidence>
<evidence type="ECO:0000256" key="1">
    <source>
        <dbReference type="ARBA" id="ARBA00001947"/>
    </source>
</evidence>
<feature type="domain" description="AAA+ ATPase" evidence="18">
    <location>
        <begin position="547"/>
        <end position="685"/>
    </location>
</feature>
<keyword evidence="6 17" id="KW-0812">Transmembrane</keyword>
<reference evidence="19 20" key="1">
    <citation type="journal article" date="2015" name="Sci. Rep.">
        <title>Genome of the facultative scuticociliatosis pathogen Pseudocohnilembus persalinus provides insight into its virulence through horizontal gene transfer.</title>
        <authorList>
            <person name="Xiong J."/>
            <person name="Wang G."/>
            <person name="Cheng J."/>
            <person name="Tian M."/>
            <person name="Pan X."/>
            <person name="Warren A."/>
            <person name="Jiang C."/>
            <person name="Yuan D."/>
            <person name="Miao W."/>
        </authorList>
    </citation>
    <scope>NUCLEOTIDE SEQUENCE [LARGE SCALE GENOMIC DNA]</scope>
    <source>
        <strain evidence="19">36N120E</strain>
    </source>
</reference>
<evidence type="ECO:0000256" key="8">
    <source>
        <dbReference type="ARBA" id="ARBA00022741"/>
    </source>
</evidence>
<comment type="subcellular location">
    <subcellularLocation>
        <location evidence="2">Mitochondrion membrane</location>
        <topology evidence="2">Multi-pass membrane protein</topology>
    </subcellularLocation>
</comment>
<feature type="compositionally biased region" description="Low complexity" evidence="16">
    <location>
        <begin position="94"/>
        <end position="104"/>
    </location>
</feature>
<comment type="similarity">
    <text evidence="4">In the N-terminal section; belongs to the AAA ATPase family.</text>
</comment>
<dbReference type="FunFam" id="3.40.50.300:FF:000001">
    <property type="entry name" value="ATP-dependent zinc metalloprotease FtsH"/>
    <property type="match status" value="1"/>
</dbReference>
<organism evidence="19 20">
    <name type="scientific">Pseudocohnilembus persalinus</name>
    <name type="common">Ciliate</name>
    <dbReference type="NCBI Taxonomy" id="266149"/>
    <lineage>
        <taxon>Eukaryota</taxon>
        <taxon>Sar</taxon>
        <taxon>Alveolata</taxon>
        <taxon>Ciliophora</taxon>
        <taxon>Intramacronucleata</taxon>
        <taxon>Oligohymenophorea</taxon>
        <taxon>Scuticociliatia</taxon>
        <taxon>Philasterida</taxon>
        <taxon>Pseudocohnilembidae</taxon>
        <taxon>Pseudocohnilembus</taxon>
    </lineage>
</organism>
<dbReference type="Pfam" id="PF01434">
    <property type="entry name" value="Peptidase_M41"/>
    <property type="match status" value="1"/>
</dbReference>
<dbReference type="GO" id="GO:0034982">
    <property type="term" value="P:mitochondrial protein processing"/>
    <property type="evidence" value="ECO:0007669"/>
    <property type="project" value="TreeGrafter"/>
</dbReference>
<dbReference type="PROSITE" id="PS00674">
    <property type="entry name" value="AAA"/>
    <property type="match status" value="1"/>
</dbReference>
<feature type="transmembrane region" description="Helical" evidence="17">
    <location>
        <begin position="460"/>
        <end position="477"/>
    </location>
</feature>
<keyword evidence="20" id="KW-1185">Reference proteome</keyword>
<keyword evidence="9 19" id="KW-0378">Hydrolase</keyword>
<keyword evidence="15 17" id="KW-0472">Membrane</keyword>
<feature type="compositionally biased region" description="Basic and acidic residues" evidence="16">
    <location>
        <begin position="1061"/>
        <end position="1070"/>
    </location>
</feature>
<dbReference type="Gene3D" id="1.20.58.760">
    <property type="entry name" value="Peptidase M41"/>
    <property type="match status" value="1"/>
</dbReference>
<dbReference type="FunFam" id="1.20.58.760:FF:000003">
    <property type="entry name" value="AFG3-like AAA ATPase 2"/>
    <property type="match status" value="1"/>
</dbReference>
<keyword evidence="11" id="KW-0067">ATP-binding</keyword>
<dbReference type="InterPro" id="IPR003593">
    <property type="entry name" value="AAA+_ATPase"/>
</dbReference>
<proteinExistence type="inferred from homology"/>
<dbReference type="InterPro" id="IPR005936">
    <property type="entry name" value="FtsH"/>
</dbReference>
<dbReference type="Pfam" id="PF00004">
    <property type="entry name" value="AAA"/>
    <property type="match status" value="1"/>
</dbReference>
<feature type="compositionally biased region" description="Low complexity" evidence="16">
    <location>
        <begin position="150"/>
        <end position="165"/>
    </location>
</feature>
<dbReference type="InterPro" id="IPR003959">
    <property type="entry name" value="ATPase_AAA_core"/>
</dbReference>
<comment type="cofactor">
    <cofactor evidence="1">
        <name>Zn(2+)</name>
        <dbReference type="ChEBI" id="CHEBI:29105"/>
    </cofactor>
</comment>
<evidence type="ECO:0000256" key="3">
    <source>
        <dbReference type="ARBA" id="ARBA00010044"/>
    </source>
</evidence>
<evidence type="ECO:0000256" key="11">
    <source>
        <dbReference type="ARBA" id="ARBA00022840"/>
    </source>
</evidence>
<evidence type="ECO:0000256" key="9">
    <source>
        <dbReference type="ARBA" id="ARBA00022801"/>
    </source>
</evidence>
<dbReference type="EMBL" id="LDAU01000083">
    <property type="protein sequence ID" value="KRX07411.1"/>
    <property type="molecule type" value="Genomic_DNA"/>
</dbReference>
<dbReference type="GO" id="GO:0016887">
    <property type="term" value="F:ATP hydrolysis activity"/>
    <property type="evidence" value="ECO:0007669"/>
    <property type="project" value="InterPro"/>
</dbReference>
<dbReference type="SUPFAM" id="SSF140990">
    <property type="entry name" value="FtsH protease domain-like"/>
    <property type="match status" value="1"/>
</dbReference>
<dbReference type="GO" id="GO:0005745">
    <property type="term" value="C:m-AAA complex"/>
    <property type="evidence" value="ECO:0007669"/>
    <property type="project" value="TreeGrafter"/>
</dbReference>
<evidence type="ECO:0000256" key="13">
    <source>
        <dbReference type="ARBA" id="ARBA00023049"/>
    </source>
</evidence>
<comment type="caution">
    <text evidence="19">The sequence shown here is derived from an EMBL/GenBank/DDBJ whole genome shotgun (WGS) entry which is preliminary data.</text>
</comment>
<feature type="transmembrane region" description="Helical" evidence="17">
    <location>
        <begin position="342"/>
        <end position="359"/>
    </location>
</feature>
<dbReference type="CDD" id="cd19501">
    <property type="entry name" value="RecA-like_FtsH"/>
    <property type="match status" value="1"/>
</dbReference>
<dbReference type="InterPro" id="IPR041569">
    <property type="entry name" value="AAA_lid_3"/>
</dbReference>
<dbReference type="GO" id="GO:0005524">
    <property type="term" value="F:ATP binding"/>
    <property type="evidence" value="ECO:0007669"/>
    <property type="project" value="UniProtKB-KW"/>
</dbReference>
<feature type="compositionally biased region" description="Basic and acidic residues" evidence="16">
    <location>
        <begin position="171"/>
        <end position="180"/>
    </location>
</feature>
<dbReference type="InterPro" id="IPR003960">
    <property type="entry name" value="ATPase_AAA_CS"/>
</dbReference>
<dbReference type="SUPFAM" id="SSF52540">
    <property type="entry name" value="P-loop containing nucleoside triphosphate hydrolases"/>
    <property type="match status" value="1"/>
</dbReference>
<dbReference type="Gene3D" id="3.40.50.300">
    <property type="entry name" value="P-loop containing nucleotide triphosphate hydrolases"/>
    <property type="match status" value="1"/>
</dbReference>
<feature type="compositionally biased region" description="Basic and acidic residues" evidence="16">
    <location>
        <begin position="1027"/>
        <end position="1048"/>
    </location>
</feature>
<dbReference type="InterPro" id="IPR050928">
    <property type="entry name" value="ATP-dep_Zn_Metalloprotease"/>
</dbReference>
<protein>
    <submittedName>
        <fullName evidence="19">p-loop containing nucleoside triphosphate hydrolase</fullName>
    </submittedName>
</protein>
<dbReference type="GO" id="GO:0004176">
    <property type="term" value="F:ATP-dependent peptidase activity"/>
    <property type="evidence" value="ECO:0007669"/>
    <property type="project" value="InterPro"/>
</dbReference>
<keyword evidence="14" id="KW-0496">Mitochondrion</keyword>
<evidence type="ECO:0000256" key="10">
    <source>
        <dbReference type="ARBA" id="ARBA00022833"/>
    </source>
</evidence>
<name>A0A0V0QYJ1_PSEPJ</name>
<dbReference type="Proteomes" id="UP000054937">
    <property type="component" value="Unassembled WGS sequence"/>
</dbReference>
<comment type="similarity">
    <text evidence="3">In the C-terminal section; belongs to the peptidase M41 family.</text>
</comment>
<accession>A0A0V0QYJ1</accession>
<evidence type="ECO:0000256" key="2">
    <source>
        <dbReference type="ARBA" id="ARBA00004225"/>
    </source>
</evidence>
<dbReference type="SMART" id="SM00382">
    <property type="entry name" value="AAA"/>
    <property type="match status" value="1"/>
</dbReference>
<keyword evidence="10" id="KW-0862">Zinc</keyword>
<keyword evidence="8" id="KW-0547">Nucleotide-binding</keyword>
<evidence type="ECO:0000256" key="12">
    <source>
        <dbReference type="ARBA" id="ARBA00022989"/>
    </source>
</evidence>
<dbReference type="GO" id="GO:0004222">
    <property type="term" value="F:metalloendopeptidase activity"/>
    <property type="evidence" value="ECO:0007669"/>
    <property type="project" value="InterPro"/>
</dbReference>
<feature type="region of interest" description="Disordered" evidence="16">
    <location>
        <begin position="60"/>
        <end position="335"/>
    </location>
</feature>
<feature type="region of interest" description="Disordered" evidence="16">
    <location>
        <begin position="970"/>
        <end position="1070"/>
    </location>
</feature>
<dbReference type="AlphaFoldDB" id="A0A0V0QYJ1"/>
<sequence length="1070" mass="123797">MLKLVLNSAKKIPIKNLYGYGKFSKIPQMQQIPRYNFFGNNNKNNNNDNEDLENQAQGFNKFKRRQKSADSNKKIHQKKQVKQEEFLEDNENSQQQQQEQQEQQGYKRQNFSEKLNKLNKKVGQKIDKQAQKNQNEYEIFDENKIKNNRQNQQEDQQQQYQQQQQEEGEDQLEKAQGFEKFKRRRKNSPQQQQNQQNQKNKELYDDLEKKLSKEEETLEKEQEQLEKKIKEVKENLTKEEEYRRRSQRIYERSKKLKEKLDPIKSEEELKQEKENQENEEKLRPKGFTQNEQGFFNKKKKDSKKSSQQKPKMFREEGEKNSNNDQNSQKQNQDPQQPKFNKWLLLSMAVLGGFGIIQFFQESEFGKKPISYTEFMKIYLEKGNVDRISIKRKQDQKVGSAKTYAKIFTKDGEERSLEINHLDHFLQVLEQTQVKQGKTPDQYIVVDFNYTVKKQQVFDKLLTLFLVGANIYIFYLMFKGFQQMKGLKGGGGMGDMMGPSKVKVYGLDTKLDIKFKDVAGQEEAKQEIMEFVDFLKNSKKYTDLGASIPKGALLSGPPGTGKTLLAKACAGEAGVPFFFMAGSDFVEMFVGVGSQRVRDLFKQAKAKQPSIIFIDEIDAIGKKRNNSGRGNDERENTLNQMLVEMDGFGTSQQVVVLAATNRADMLDPALLRPGRFDRKIEVSLPDIDGRKEIFLVHLKNLKLDLAAHTKEDYARRLATLTPGFSGADIANLCNEAALITARKNKDKIQTIDFEMASERVMAGIEKKNLMHREERRVIAVHEAGHAVVGWFLEGGSPLIKVTIIPRSKGSLGYAQYLPNEGSLQTEQELYDQICAALGGRVAEEVFFGRITNGAANDLEKVYKMAQNMVVKLGMSQKIGYIGFKETNGGAKVFSKETNKMIDDEIKRIIHEQTERCRQLIMDKKQEIEALSEALLEKETLDLKQIKEIIGERPFEAKSNYKAYLEQQEQLEKEVEQQKSEEKKLNVEENIDPDHNQNEKEFEKRDNDDNNNNDNDNQENNNNNNNNNDQDKKKQDKQDNQNKEQNKNENKGNQQDKFAIGSKNKEFGVQKV</sequence>
<evidence type="ECO:0000256" key="4">
    <source>
        <dbReference type="ARBA" id="ARBA00010550"/>
    </source>
</evidence>
<keyword evidence="7" id="KW-0479">Metal-binding</keyword>
<dbReference type="InterPro" id="IPR000642">
    <property type="entry name" value="Peptidase_M41"/>
</dbReference>
<evidence type="ECO:0000256" key="16">
    <source>
        <dbReference type="SAM" id="MobiDB-lite"/>
    </source>
</evidence>
<dbReference type="InterPro" id="IPR037219">
    <property type="entry name" value="Peptidase_M41-like"/>
</dbReference>